<feature type="transmembrane region" description="Helical" evidence="2">
    <location>
        <begin position="142"/>
        <end position="161"/>
    </location>
</feature>
<sequence>MSTPEEHRSPLVFSAPQSVSPYLSAAASSPFSAVHYAAPRSASVGGGPRLHAQKASDDSMRSHRAASAMPALQAAPGSAASHPKWVISRASVSPTPPLVRTSIDAVSDRAGSEDVARNRSDESLRGGIDGSETSGKKETPNFLRFLCLVGGLMNAGTSFLAASDVMHFLIDPATYALAVAQAFLGLIVVLREAGHFAQFSACQKKLLEKCAFLDNPVYKGLFYMYFGLVSLALRSVASLYTIPGSFIVATGFLCIFIQKTVEDETMKDNLEKVTALFTSPRH</sequence>
<dbReference type="OrthoDB" id="331294at2759"/>
<dbReference type="Proteomes" id="UP000028837">
    <property type="component" value="Unassembled WGS sequence"/>
</dbReference>
<evidence type="ECO:0000256" key="2">
    <source>
        <dbReference type="SAM" id="Phobius"/>
    </source>
</evidence>
<evidence type="ECO:0000256" key="1">
    <source>
        <dbReference type="SAM" id="MobiDB-lite"/>
    </source>
</evidence>
<keyword evidence="2" id="KW-0472">Membrane</keyword>
<reference evidence="3 4" key="1">
    <citation type="submission" date="2014-02" db="EMBL/GenBank/DDBJ databases">
        <authorList>
            <person name="Sibley D."/>
            <person name="Venepally P."/>
            <person name="Karamycheva S."/>
            <person name="Hadjithomas M."/>
            <person name="Khan A."/>
            <person name="Brunk B."/>
            <person name="Roos D."/>
            <person name="Caler E."/>
            <person name="Lorenzi H."/>
        </authorList>
    </citation>
    <scope>NUCLEOTIDE SEQUENCE [LARGE SCALE GENOMIC DNA]</scope>
    <source>
        <strain evidence="3 4">GAB2-2007-GAL-DOM2</strain>
    </source>
</reference>
<feature type="transmembrane region" description="Helical" evidence="2">
    <location>
        <begin position="211"/>
        <end position="233"/>
    </location>
</feature>
<evidence type="ECO:0000313" key="3">
    <source>
        <dbReference type="EMBL" id="KFG30824.1"/>
    </source>
</evidence>
<accession>A0A086JFA6</accession>
<feature type="transmembrane region" description="Helical" evidence="2">
    <location>
        <begin position="173"/>
        <end position="190"/>
    </location>
</feature>
<feature type="region of interest" description="Disordered" evidence="1">
    <location>
        <begin position="104"/>
        <end position="135"/>
    </location>
</feature>
<dbReference type="AlphaFoldDB" id="A0A086JFA6"/>
<gene>
    <name evidence="3" type="ORF">TGDOM2_263660</name>
</gene>
<feature type="compositionally biased region" description="Basic and acidic residues" evidence="1">
    <location>
        <begin position="106"/>
        <end position="124"/>
    </location>
</feature>
<feature type="transmembrane region" description="Helical" evidence="2">
    <location>
        <begin position="239"/>
        <end position="257"/>
    </location>
</feature>
<feature type="region of interest" description="Disordered" evidence="1">
    <location>
        <begin position="40"/>
        <end position="66"/>
    </location>
</feature>
<dbReference type="VEuPathDB" id="ToxoDB:TGDOM2_263660"/>
<keyword evidence="2 3" id="KW-0812">Transmembrane</keyword>
<keyword evidence="2" id="KW-1133">Transmembrane helix</keyword>
<evidence type="ECO:0000313" key="4">
    <source>
        <dbReference type="Proteomes" id="UP000028837"/>
    </source>
</evidence>
<comment type="caution">
    <text evidence="3">The sequence shown here is derived from an EMBL/GenBank/DDBJ whole genome shotgun (WGS) entry which is preliminary data.</text>
</comment>
<proteinExistence type="predicted"/>
<organism evidence="3 4">
    <name type="scientific">Toxoplasma gondii GAB2-2007-GAL-DOM2</name>
    <dbReference type="NCBI Taxonomy" id="1130820"/>
    <lineage>
        <taxon>Eukaryota</taxon>
        <taxon>Sar</taxon>
        <taxon>Alveolata</taxon>
        <taxon>Apicomplexa</taxon>
        <taxon>Conoidasida</taxon>
        <taxon>Coccidia</taxon>
        <taxon>Eucoccidiorida</taxon>
        <taxon>Eimeriorina</taxon>
        <taxon>Sarcocystidae</taxon>
        <taxon>Toxoplasma</taxon>
    </lineage>
</organism>
<name>A0A086JFA6_TOXGO</name>
<protein>
    <submittedName>
        <fullName evidence="3">Putative transmembrane protein</fullName>
    </submittedName>
</protein>
<dbReference type="EMBL" id="AHZU02001587">
    <property type="protein sequence ID" value="KFG30824.1"/>
    <property type="molecule type" value="Genomic_DNA"/>
</dbReference>